<dbReference type="GO" id="GO:0009279">
    <property type="term" value="C:cell outer membrane"/>
    <property type="evidence" value="ECO:0007669"/>
    <property type="project" value="UniProtKB-SubCell"/>
</dbReference>
<name>A0A4R6IW85_9BACT</name>
<feature type="domain" description="SusD-like N-terminal" evidence="7">
    <location>
        <begin position="83"/>
        <end position="223"/>
    </location>
</feature>
<keyword evidence="4" id="KW-0472">Membrane</keyword>
<evidence type="ECO:0000256" key="5">
    <source>
        <dbReference type="ARBA" id="ARBA00023237"/>
    </source>
</evidence>
<protein>
    <submittedName>
        <fullName evidence="8">RagB/SusD domain-containing protein</fullName>
    </submittedName>
</protein>
<reference evidence="8 9" key="1">
    <citation type="submission" date="2019-03" db="EMBL/GenBank/DDBJ databases">
        <title>Genomic Encyclopedia of Archaeal and Bacterial Type Strains, Phase II (KMG-II): from individual species to whole genera.</title>
        <authorList>
            <person name="Goeker M."/>
        </authorList>
    </citation>
    <scope>NUCLEOTIDE SEQUENCE [LARGE SCALE GENOMIC DNA]</scope>
    <source>
        <strain evidence="8 9">DSM 28323</strain>
    </source>
</reference>
<comment type="caution">
    <text evidence="8">The sequence shown here is derived from an EMBL/GenBank/DDBJ whole genome shotgun (WGS) entry which is preliminary data.</text>
</comment>
<dbReference type="OrthoDB" id="5694214at2"/>
<dbReference type="SUPFAM" id="SSF48452">
    <property type="entry name" value="TPR-like"/>
    <property type="match status" value="1"/>
</dbReference>
<organism evidence="8 9">
    <name type="scientific">Sediminibacterium goheungense</name>
    <dbReference type="NCBI Taxonomy" id="1086393"/>
    <lineage>
        <taxon>Bacteria</taxon>
        <taxon>Pseudomonadati</taxon>
        <taxon>Bacteroidota</taxon>
        <taxon>Chitinophagia</taxon>
        <taxon>Chitinophagales</taxon>
        <taxon>Chitinophagaceae</taxon>
        <taxon>Sediminibacterium</taxon>
    </lineage>
</organism>
<evidence type="ECO:0000256" key="2">
    <source>
        <dbReference type="ARBA" id="ARBA00006275"/>
    </source>
</evidence>
<dbReference type="AlphaFoldDB" id="A0A4R6IW85"/>
<dbReference type="EMBL" id="SNWP01000011">
    <property type="protein sequence ID" value="TDO26256.1"/>
    <property type="molecule type" value="Genomic_DNA"/>
</dbReference>
<accession>A0A4R6IW85</accession>
<keyword evidence="9" id="KW-1185">Reference proteome</keyword>
<evidence type="ECO:0000256" key="3">
    <source>
        <dbReference type="ARBA" id="ARBA00022729"/>
    </source>
</evidence>
<evidence type="ECO:0000256" key="4">
    <source>
        <dbReference type="ARBA" id="ARBA00023136"/>
    </source>
</evidence>
<dbReference type="Gene3D" id="1.25.40.390">
    <property type="match status" value="1"/>
</dbReference>
<dbReference type="InterPro" id="IPR033985">
    <property type="entry name" value="SusD-like_N"/>
</dbReference>
<comment type="subcellular location">
    <subcellularLocation>
        <location evidence="1">Cell outer membrane</location>
    </subcellularLocation>
</comment>
<keyword evidence="3" id="KW-0732">Signal</keyword>
<evidence type="ECO:0000259" key="7">
    <source>
        <dbReference type="Pfam" id="PF14322"/>
    </source>
</evidence>
<dbReference type="Proteomes" id="UP000295741">
    <property type="component" value="Unassembled WGS sequence"/>
</dbReference>
<evidence type="ECO:0000313" key="9">
    <source>
        <dbReference type="Proteomes" id="UP000295741"/>
    </source>
</evidence>
<evidence type="ECO:0000259" key="6">
    <source>
        <dbReference type="Pfam" id="PF07980"/>
    </source>
</evidence>
<dbReference type="RefSeq" id="WP_133474121.1">
    <property type="nucleotide sequence ID" value="NZ_SNWP01000011.1"/>
</dbReference>
<dbReference type="Pfam" id="PF07980">
    <property type="entry name" value="SusD_RagB"/>
    <property type="match status" value="1"/>
</dbReference>
<sequence length="595" mass="65761">MRHKILKYSLFLGIILVTASGCKKLLEEQPRTGFTPSFFTTNDGIQGAIAGIYSSFRGQWATQIWTQLFNSGTDESLRGGSVDNGAVHWFVYNNPVIRANTNNYEGFWNTLFIDINTANGVLEYGAKADIPAATKTQLLAQAKFLRGFCYFYLVTTFGQVPLQTAFSTTASASAAPSPLADLYAQMIKDFTEAAADLPNLPAPGTGKPATKSTALFLLAKTYLWRGWSAAAQPNDYQQAYTISKSIIDNKATYGLDLLPYFGNVFREGNEYSSEVLMVIDHTKDLKFGQNSAVGSGATSFSENKANFFWRPNYPTIPANWPTNSGANVTVRDIRNGRPFVRLRPNTKYVMDVAFANRATDSRYEGTFQTVWLSNSTAESATGTTGATTPRGTLINGVDTSIWMADRVVTPAERARFKGIIFEPDHLPGATVRYTTAYYPSVRKFDDSTRGHMNDYSDRPYILFRFAEVYLIAAEAALRGGATLQDAANMINVLRTRAALKAGQTPAEYAAAVVAQQITAAQVTLDFLLDERSRELYAEDCRWWDLSRTKKLVERVQLHNAEAAAGVQPFNMLRPIPQSQIDLVTDGPKYPQNTGY</sequence>
<feature type="domain" description="RagB/SusD" evidence="6">
    <location>
        <begin position="428"/>
        <end position="595"/>
    </location>
</feature>
<evidence type="ECO:0000313" key="8">
    <source>
        <dbReference type="EMBL" id="TDO26256.1"/>
    </source>
</evidence>
<comment type="similarity">
    <text evidence="2">Belongs to the SusD family.</text>
</comment>
<dbReference type="Pfam" id="PF14322">
    <property type="entry name" value="SusD-like_3"/>
    <property type="match status" value="1"/>
</dbReference>
<dbReference type="PROSITE" id="PS51257">
    <property type="entry name" value="PROKAR_LIPOPROTEIN"/>
    <property type="match status" value="1"/>
</dbReference>
<dbReference type="InterPro" id="IPR011990">
    <property type="entry name" value="TPR-like_helical_dom_sf"/>
</dbReference>
<evidence type="ECO:0000256" key="1">
    <source>
        <dbReference type="ARBA" id="ARBA00004442"/>
    </source>
</evidence>
<dbReference type="InterPro" id="IPR012944">
    <property type="entry name" value="SusD_RagB_dom"/>
</dbReference>
<proteinExistence type="inferred from homology"/>
<gene>
    <name evidence="8" type="ORF">BC659_1561</name>
</gene>
<keyword evidence="5" id="KW-0998">Cell outer membrane</keyword>